<sequence length="435" mass="49105">MNFDNFDGIDIVDKISLLRNCKSAERNIMISPYNAIANSRAALEILCKGLIKKNNVEQIKPQPKICKNCNMPIEDTVNLPPNLATMIDTCLKEGLFTNEDAAALIRKNGNDTLHANKGAQKLHVVNAKNIEKAGSCVQALYTLFKEVFGQELLVPDFDLNKVPFGYYEIVRAVPKAPNEVICGDNNYFVKDPQENYYYFQVFHRNSMEERDNELGARGVLTGNKIKEDKGRKSYLLDVHYPSNVLAESDREYIAYSVYSDSKLLSEIDHPKFTEREIVQIAIDLTNILIELQSIGQGISLRNIQAGNVIVTPCEGGYMAGIVNMETAKIQGYNATVYKSIESSFSENPYMPREVRQGNESENIQWEKADIYSVAKIMVYCKEPAEVKSEVDEDFIYDSFSEKVGDLLIDTFESSINMIDEPADFKEKLEDAVKNL</sequence>
<dbReference type="Proteomes" id="UP000283492">
    <property type="component" value="Unassembled WGS sequence"/>
</dbReference>
<dbReference type="AlphaFoldDB" id="A0A173VBI4"/>
<evidence type="ECO:0000313" key="3">
    <source>
        <dbReference type="Proteomes" id="UP000095453"/>
    </source>
</evidence>
<reference evidence="2 4" key="2">
    <citation type="submission" date="2018-08" db="EMBL/GenBank/DDBJ databases">
        <title>A genome reference for cultivated species of the human gut microbiota.</title>
        <authorList>
            <person name="Zou Y."/>
            <person name="Xue W."/>
            <person name="Luo G."/>
        </authorList>
    </citation>
    <scope>NUCLEOTIDE SEQUENCE [LARGE SCALE GENOMIC DNA]</scope>
    <source>
        <strain evidence="2 4">AM42-1AC</strain>
    </source>
</reference>
<dbReference type="SUPFAM" id="SSF56112">
    <property type="entry name" value="Protein kinase-like (PK-like)"/>
    <property type="match status" value="1"/>
</dbReference>
<name>A0A173VBI4_9FIRM</name>
<dbReference type="InterPro" id="IPR011009">
    <property type="entry name" value="Kinase-like_dom_sf"/>
</dbReference>
<evidence type="ECO:0000313" key="4">
    <source>
        <dbReference type="Proteomes" id="UP000283492"/>
    </source>
</evidence>
<dbReference type="Proteomes" id="UP000095453">
    <property type="component" value="Unassembled WGS sequence"/>
</dbReference>
<dbReference type="Gene3D" id="1.10.510.10">
    <property type="entry name" value="Transferase(Phosphotransferase) domain 1"/>
    <property type="match status" value="1"/>
</dbReference>
<proteinExistence type="predicted"/>
<dbReference type="EMBL" id="QSFX01000002">
    <property type="protein sequence ID" value="RHA91294.1"/>
    <property type="molecule type" value="Genomic_DNA"/>
</dbReference>
<gene>
    <name evidence="2" type="ORF">DW914_02755</name>
    <name evidence="1" type="ORF">ERS852444_02673</name>
</gene>
<accession>A0A173VBI4</accession>
<reference evidence="1 3" key="1">
    <citation type="submission" date="2015-09" db="EMBL/GenBank/DDBJ databases">
        <authorList>
            <consortium name="Pathogen Informatics"/>
        </authorList>
    </citation>
    <scope>NUCLEOTIDE SEQUENCE [LARGE SCALE GENOMIC DNA]</scope>
    <source>
        <strain evidence="1 3">2789STDY5608887</strain>
    </source>
</reference>
<evidence type="ECO:0000313" key="1">
    <source>
        <dbReference type="EMBL" id="CUN23627.1"/>
    </source>
</evidence>
<evidence type="ECO:0000313" key="2">
    <source>
        <dbReference type="EMBL" id="RHA91294.1"/>
    </source>
</evidence>
<organism evidence="1 3">
    <name type="scientific">Roseburia inulinivorans</name>
    <dbReference type="NCBI Taxonomy" id="360807"/>
    <lineage>
        <taxon>Bacteria</taxon>
        <taxon>Bacillati</taxon>
        <taxon>Bacillota</taxon>
        <taxon>Clostridia</taxon>
        <taxon>Lachnospirales</taxon>
        <taxon>Lachnospiraceae</taxon>
        <taxon>Roseburia</taxon>
    </lineage>
</organism>
<dbReference type="EMBL" id="CYXX01000024">
    <property type="protein sequence ID" value="CUN23627.1"/>
    <property type="molecule type" value="Genomic_DNA"/>
</dbReference>
<protein>
    <submittedName>
        <fullName evidence="2">DUF4145 domain-containing protein</fullName>
    </submittedName>
</protein>
<dbReference type="RefSeq" id="WP_055170680.1">
    <property type="nucleotide sequence ID" value="NZ_CABJFX010000002.1"/>
</dbReference>